<evidence type="ECO:0000313" key="1">
    <source>
        <dbReference type="EMBL" id="MFC4612290.1"/>
    </source>
</evidence>
<keyword evidence="2" id="KW-1185">Reference proteome</keyword>
<comment type="caution">
    <text evidence="1">The sequence shown here is derived from an EMBL/GenBank/DDBJ whole genome shotgun (WGS) entry which is preliminary data.</text>
</comment>
<dbReference type="EMBL" id="JBHSFE010000033">
    <property type="protein sequence ID" value="MFC4612290.1"/>
    <property type="molecule type" value="Genomic_DNA"/>
</dbReference>
<sequence>MTPCCRPRPAAAIVRAETLQMKAAHRPPAHSTASILLLGYDAPQSILGDAMDAKWADKAQ</sequence>
<reference evidence="2" key="1">
    <citation type="journal article" date="2019" name="Int. J. Syst. Evol. Microbiol.">
        <title>The Global Catalogue of Microorganisms (GCM) 10K type strain sequencing project: providing services to taxonomists for standard genome sequencing and annotation.</title>
        <authorList>
            <consortium name="The Broad Institute Genomics Platform"/>
            <consortium name="The Broad Institute Genome Sequencing Center for Infectious Disease"/>
            <person name="Wu L."/>
            <person name="Ma J."/>
        </authorList>
    </citation>
    <scope>NUCLEOTIDE SEQUENCE [LARGE SCALE GENOMIC DNA]</scope>
    <source>
        <strain evidence="2">CGMCC 4.7139</strain>
    </source>
</reference>
<evidence type="ECO:0000313" key="2">
    <source>
        <dbReference type="Proteomes" id="UP001595993"/>
    </source>
</evidence>
<protein>
    <submittedName>
        <fullName evidence="1">Uncharacterized protein</fullName>
    </submittedName>
</protein>
<dbReference type="Proteomes" id="UP001595993">
    <property type="component" value="Unassembled WGS sequence"/>
</dbReference>
<proteinExistence type="predicted"/>
<name>A0ABV9GGU1_9ACTN</name>
<dbReference type="RefSeq" id="WP_381202294.1">
    <property type="nucleotide sequence ID" value="NZ_JBHSFE010000033.1"/>
</dbReference>
<accession>A0ABV9GGU1</accession>
<gene>
    <name evidence="1" type="ORF">ACFO9E_31740</name>
</gene>
<organism evidence="1 2">
    <name type="scientific">Streptomyces maoxianensis</name>
    <dbReference type="NCBI Taxonomy" id="1459942"/>
    <lineage>
        <taxon>Bacteria</taxon>
        <taxon>Bacillati</taxon>
        <taxon>Actinomycetota</taxon>
        <taxon>Actinomycetes</taxon>
        <taxon>Kitasatosporales</taxon>
        <taxon>Streptomycetaceae</taxon>
        <taxon>Streptomyces</taxon>
    </lineage>
</organism>